<gene>
    <name evidence="1" type="ORF">LTRI10_LOCUS2789</name>
</gene>
<proteinExistence type="predicted"/>
<dbReference type="EMBL" id="OZ034813">
    <property type="protein sequence ID" value="CAL1355009.1"/>
    <property type="molecule type" value="Genomic_DNA"/>
</dbReference>
<dbReference type="AlphaFoldDB" id="A0AAV2CFG5"/>
<keyword evidence="2" id="KW-1185">Reference proteome</keyword>
<evidence type="ECO:0000313" key="1">
    <source>
        <dbReference type="EMBL" id="CAL1355009.1"/>
    </source>
</evidence>
<accession>A0AAV2CFG5</accession>
<evidence type="ECO:0000313" key="2">
    <source>
        <dbReference type="Proteomes" id="UP001497516"/>
    </source>
</evidence>
<protein>
    <submittedName>
        <fullName evidence="1">Uncharacterized protein</fullName>
    </submittedName>
</protein>
<reference evidence="1 2" key="1">
    <citation type="submission" date="2024-04" db="EMBL/GenBank/DDBJ databases">
        <authorList>
            <person name="Fracassetti M."/>
        </authorList>
    </citation>
    <scope>NUCLEOTIDE SEQUENCE [LARGE SCALE GENOMIC DNA]</scope>
</reference>
<name>A0AAV2CFG5_9ROSI</name>
<dbReference type="Proteomes" id="UP001497516">
    <property type="component" value="Chromosome 1"/>
</dbReference>
<organism evidence="1 2">
    <name type="scientific">Linum trigynum</name>
    <dbReference type="NCBI Taxonomy" id="586398"/>
    <lineage>
        <taxon>Eukaryota</taxon>
        <taxon>Viridiplantae</taxon>
        <taxon>Streptophyta</taxon>
        <taxon>Embryophyta</taxon>
        <taxon>Tracheophyta</taxon>
        <taxon>Spermatophyta</taxon>
        <taxon>Magnoliopsida</taxon>
        <taxon>eudicotyledons</taxon>
        <taxon>Gunneridae</taxon>
        <taxon>Pentapetalae</taxon>
        <taxon>rosids</taxon>
        <taxon>fabids</taxon>
        <taxon>Malpighiales</taxon>
        <taxon>Linaceae</taxon>
        <taxon>Linum</taxon>
    </lineage>
</organism>
<sequence>MLVALRPVVRLHTQLGNDTALRLAIQSMPGQLLRYVSSSSSDPDILDQLMRYISPSSSDPTIYCVQ</sequence>